<reference evidence="1 2" key="1">
    <citation type="submission" date="2019-05" db="EMBL/GenBank/DDBJ databases">
        <title>Mikania micrantha, genome provides insights into the molecular mechanism of rapid growth.</title>
        <authorList>
            <person name="Liu B."/>
        </authorList>
    </citation>
    <scope>NUCLEOTIDE SEQUENCE [LARGE SCALE GENOMIC DNA]</scope>
    <source>
        <strain evidence="1">NLD-2019</strain>
        <tissue evidence="1">Leaf</tissue>
    </source>
</reference>
<organism evidence="1 2">
    <name type="scientific">Mikania micrantha</name>
    <name type="common">bitter vine</name>
    <dbReference type="NCBI Taxonomy" id="192012"/>
    <lineage>
        <taxon>Eukaryota</taxon>
        <taxon>Viridiplantae</taxon>
        <taxon>Streptophyta</taxon>
        <taxon>Embryophyta</taxon>
        <taxon>Tracheophyta</taxon>
        <taxon>Spermatophyta</taxon>
        <taxon>Magnoliopsida</taxon>
        <taxon>eudicotyledons</taxon>
        <taxon>Gunneridae</taxon>
        <taxon>Pentapetalae</taxon>
        <taxon>asterids</taxon>
        <taxon>campanulids</taxon>
        <taxon>Asterales</taxon>
        <taxon>Asteraceae</taxon>
        <taxon>Asteroideae</taxon>
        <taxon>Heliantheae alliance</taxon>
        <taxon>Eupatorieae</taxon>
        <taxon>Mikania</taxon>
    </lineage>
</organism>
<dbReference type="CDD" id="cd09272">
    <property type="entry name" value="RNase_HI_RT_Ty1"/>
    <property type="match status" value="1"/>
</dbReference>
<evidence type="ECO:0008006" key="3">
    <source>
        <dbReference type="Google" id="ProtNLM"/>
    </source>
</evidence>
<dbReference type="EMBL" id="SZYD01000017">
    <property type="protein sequence ID" value="KAD3067042.1"/>
    <property type="molecule type" value="Genomic_DNA"/>
</dbReference>
<accession>A0A5N6LZW1</accession>
<dbReference type="Proteomes" id="UP000326396">
    <property type="component" value="Linkage Group LG7"/>
</dbReference>
<name>A0A5N6LZW1_9ASTR</name>
<dbReference type="PANTHER" id="PTHR11439">
    <property type="entry name" value="GAG-POL-RELATED RETROTRANSPOSON"/>
    <property type="match status" value="1"/>
</dbReference>
<proteinExistence type="predicted"/>
<keyword evidence="2" id="KW-1185">Reference proteome</keyword>
<dbReference type="PANTHER" id="PTHR11439:SF489">
    <property type="entry name" value="RNA-DIRECTED DNA POLYMERASE"/>
    <property type="match status" value="1"/>
</dbReference>
<protein>
    <recommendedName>
        <fullName evidence="3">Reverse transcriptase Ty1/copia-type domain-containing protein</fullName>
    </recommendedName>
</protein>
<dbReference type="AlphaFoldDB" id="A0A5N6LZW1"/>
<sequence>MAANGGFRVICRGFVRGVAWEAEENDGNRVGYDFLGFIKIFCELGLVAWRDTFKGSPRVARESPAFKFPPPTCRVSRQCPCGPSRSATDPLIALRLLRYLKKSPGRGLFFQKGNGSDLVSYVDSDWELQIPYNIPISLFCDNSGAISIAANLVFHEKTKHFELDLHFVREKIVAGVFRTEKVSSVNLVADIFTKGLSTVQHDHMCDQVGLIDMFTT</sequence>
<evidence type="ECO:0000313" key="2">
    <source>
        <dbReference type="Proteomes" id="UP000326396"/>
    </source>
</evidence>
<comment type="caution">
    <text evidence="1">The sequence shown here is derived from an EMBL/GenBank/DDBJ whole genome shotgun (WGS) entry which is preliminary data.</text>
</comment>
<dbReference type="OrthoDB" id="998494at2759"/>
<evidence type="ECO:0000313" key="1">
    <source>
        <dbReference type="EMBL" id="KAD3067042.1"/>
    </source>
</evidence>
<gene>
    <name evidence="1" type="ORF">E3N88_34922</name>
</gene>